<name>A0ABM7LN68_9ACTN</name>
<sequence>MEIASENGGWLRMRPLRYEFDAEPGDPTEDWLVVSVAAADRNGHTWQAESPCLTVAETIELADWLHGRFDTDELEFIEPNVAFRQLPAGPGQHTLEVSFSHENLPPWLPGTGLGRVHRIRLEVTEEALQRAAAAWAAEIAAFPPRADLANW</sequence>
<dbReference type="Proteomes" id="UP000676967">
    <property type="component" value="Chromosome"/>
</dbReference>
<evidence type="ECO:0000313" key="1">
    <source>
        <dbReference type="EMBL" id="BCJ40662.1"/>
    </source>
</evidence>
<proteinExistence type="predicted"/>
<reference evidence="1 2" key="1">
    <citation type="submission" date="2020-08" db="EMBL/GenBank/DDBJ databases">
        <title>Whole genome shotgun sequence of Actinoplanes ianthinogenes NBRC 13996.</title>
        <authorList>
            <person name="Komaki H."/>
            <person name="Tamura T."/>
        </authorList>
    </citation>
    <scope>NUCLEOTIDE SEQUENCE [LARGE SCALE GENOMIC DNA]</scope>
    <source>
        <strain evidence="1 2">NBRC 13996</strain>
    </source>
</reference>
<accession>A0ABM7LN68</accession>
<organism evidence="1 2">
    <name type="scientific">Actinoplanes ianthinogenes</name>
    <dbReference type="NCBI Taxonomy" id="122358"/>
    <lineage>
        <taxon>Bacteria</taxon>
        <taxon>Bacillati</taxon>
        <taxon>Actinomycetota</taxon>
        <taxon>Actinomycetes</taxon>
        <taxon>Micromonosporales</taxon>
        <taxon>Micromonosporaceae</taxon>
        <taxon>Actinoplanes</taxon>
    </lineage>
</organism>
<dbReference type="EMBL" id="AP023356">
    <property type="protein sequence ID" value="BCJ40662.1"/>
    <property type="molecule type" value="Genomic_DNA"/>
</dbReference>
<gene>
    <name evidence="1" type="ORF">Aiant_13190</name>
</gene>
<evidence type="ECO:0000313" key="2">
    <source>
        <dbReference type="Proteomes" id="UP000676967"/>
    </source>
</evidence>
<keyword evidence="2" id="KW-1185">Reference proteome</keyword>
<dbReference type="RefSeq" id="WP_189335131.1">
    <property type="nucleotide sequence ID" value="NZ_AP023356.1"/>
</dbReference>
<dbReference type="InterPro" id="IPR056510">
    <property type="entry name" value="WapI"/>
</dbReference>
<dbReference type="Pfam" id="PF24716">
    <property type="entry name" value="WapI"/>
    <property type="match status" value="1"/>
</dbReference>
<protein>
    <submittedName>
        <fullName evidence="1">Uncharacterized protein</fullName>
    </submittedName>
</protein>